<dbReference type="InterPro" id="IPR006119">
    <property type="entry name" value="Resolv_N"/>
</dbReference>
<organism evidence="10 12">
    <name type="scientific">Sphingomonas yabuuchiae</name>
    <dbReference type="NCBI Taxonomy" id="172044"/>
    <lineage>
        <taxon>Bacteria</taxon>
        <taxon>Pseudomonadati</taxon>
        <taxon>Pseudomonadota</taxon>
        <taxon>Alphaproteobacteria</taxon>
        <taxon>Sphingomonadales</taxon>
        <taxon>Sphingomonadaceae</taxon>
        <taxon>Sphingomonas</taxon>
    </lineage>
</organism>
<dbReference type="CDD" id="cd00569">
    <property type="entry name" value="HTH_Hin_like"/>
    <property type="match status" value="1"/>
</dbReference>
<dbReference type="InterPro" id="IPR009057">
    <property type="entry name" value="Homeodomain-like_sf"/>
</dbReference>
<comment type="similarity">
    <text evidence="1">Belongs to the site-specific recombinase resolvase family.</text>
</comment>
<dbReference type="GO" id="GO:0015074">
    <property type="term" value="P:DNA integration"/>
    <property type="evidence" value="ECO:0007669"/>
    <property type="project" value="UniProtKB-KW"/>
</dbReference>
<evidence type="ECO:0000256" key="7">
    <source>
        <dbReference type="PROSITE-ProRule" id="PRU10137"/>
    </source>
</evidence>
<feature type="active site" description="O-(5'-phospho-DNA)-serine intermediate" evidence="6 7">
    <location>
        <position position="26"/>
    </location>
</feature>
<feature type="domain" description="Resolvase/invertase-type recombinase catalytic" evidence="8">
    <location>
        <begin position="18"/>
        <end position="151"/>
    </location>
</feature>
<evidence type="ECO:0000313" key="10">
    <source>
        <dbReference type="EMBL" id="MBN3556818.1"/>
    </source>
</evidence>
<dbReference type="InterPro" id="IPR036162">
    <property type="entry name" value="Resolvase-like_N_sf"/>
</dbReference>
<dbReference type="Gene3D" id="3.40.50.1390">
    <property type="entry name" value="Resolvase, N-terminal catalytic domain"/>
    <property type="match status" value="1"/>
</dbReference>
<evidence type="ECO:0000256" key="5">
    <source>
        <dbReference type="ARBA" id="ARBA00023172"/>
    </source>
</evidence>
<dbReference type="InterPro" id="IPR006118">
    <property type="entry name" value="Recombinase_CS"/>
</dbReference>
<keyword evidence="3" id="KW-0230">DNA invertase</keyword>
<dbReference type="GO" id="GO:0003677">
    <property type="term" value="F:DNA binding"/>
    <property type="evidence" value="ECO:0007669"/>
    <property type="project" value="UniProtKB-KW"/>
</dbReference>
<dbReference type="PROSITE" id="PS00398">
    <property type="entry name" value="RECOMBINASES_2"/>
    <property type="match status" value="1"/>
</dbReference>
<gene>
    <name evidence="9" type="ORF">GGQ89_003682</name>
    <name evidence="10" type="ORF">JYA60_00985</name>
</gene>
<dbReference type="FunFam" id="3.40.50.1390:FF:000001">
    <property type="entry name" value="DNA recombinase"/>
    <property type="match status" value="1"/>
</dbReference>
<reference evidence="9 11" key="1">
    <citation type="submission" date="2020-08" db="EMBL/GenBank/DDBJ databases">
        <title>Genomic Encyclopedia of Type Strains, Phase IV (KMG-IV): sequencing the most valuable type-strain genomes for metagenomic binning, comparative biology and taxonomic classification.</title>
        <authorList>
            <person name="Goeker M."/>
        </authorList>
    </citation>
    <scope>NUCLEOTIDE SEQUENCE [LARGE SCALE GENOMIC DNA]</scope>
    <source>
        <strain evidence="9 11">DSM 14562</strain>
    </source>
</reference>
<evidence type="ECO:0000256" key="3">
    <source>
        <dbReference type="ARBA" id="ARBA00023100"/>
    </source>
</evidence>
<reference evidence="10" key="2">
    <citation type="submission" date="2021-01" db="EMBL/GenBank/DDBJ databases">
        <title>Genome Sequencing of Type Strains.</title>
        <authorList>
            <person name="Lemaire J.F."/>
            <person name="Inderbitzin P."/>
            <person name="Collins S.B."/>
            <person name="Wespe N."/>
            <person name="Knight-Connoni V."/>
        </authorList>
    </citation>
    <scope>NUCLEOTIDE SEQUENCE</scope>
    <source>
        <strain evidence="10">DSM 14562</strain>
    </source>
</reference>
<dbReference type="GO" id="GO:0000150">
    <property type="term" value="F:DNA strand exchange activity"/>
    <property type="evidence" value="ECO:0007669"/>
    <property type="project" value="UniProtKB-KW"/>
</dbReference>
<dbReference type="PROSITE" id="PS00397">
    <property type="entry name" value="RECOMBINASES_1"/>
    <property type="match status" value="1"/>
</dbReference>
<dbReference type="SMART" id="SM00857">
    <property type="entry name" value="Resolvase"/>
    <property type="match status" value="1"/>
</dbReference>
<evidence type="ECO:0000256" key="6">
    <source>
        <dbReference type="PIRSR" id="PIRSR606118-50"/>
    </source>
</evidence>
<comment type="caution">
    <text evidence="10">The sequence shown here is derived from an EMBL/GenBank/DDBJ whole genome shotgun (WGS) entry which is preliminary data.</text>
</comment>
<dbReference type="RefSeq" id="WP_184106719.1">
    <property type="nucleotide sequence ID" value="NZ_JACHNX010000029.1"/>
</dbReference>
<evidence type="ECO:0000313" key="9">
    <source>
        <dbReference type="EMBL" id="MBB4611435.1"/>
    </source>
</evidence>
<dbReference type="Pfam" id="PF02796">
    <property type="entry name" value="HTH_7"/>
    <property type="match status" value="1"/>
</dbReference>
<dbReference type="CDD" id="cd03768">
    <property type="entry name" value="SR_ResInv"/>
    <property type="match status" value="1"/>
</dbReference>
<dbReference type="Pfam" id="PF00239">
    <property type="entry name" value="Resolvase"/>
    <property type="match status" value="1"/>
</dbReference>
<dbReference type="PANTHER" id="PTHR30461">
    <property type="entry name" value="DNA-INVERTASE FROM LAMBDOID PROPHAGE"/>
    <property type="match status" value="1"/>
</dbReference>
<keyword evidence="2" id="KW-0229">DNA integration</keyword>
<sequence>MLDGLDTTADHGPTAGSARIGYARVSTADQSLDAQIDALTKAGCTVIYSEHASGTKDTRAELAQALKALRSGDTLVVWRLDRLGRNLSHLVTTVNDLAKRQVGFESLTEKIDTSSAVGELVFNMFATLAQFERQLNSERTKAALGALRARGRKGGRKATLSLKQIRQAKTLMDDPELTASDVAKTFGVSRATLYNGLKRLKVDASGDHQPAV</sequence>
<keyword evidence="5" id="KW-0233">DNA recombination</keyword>
<evidence type="ECO:0000259" key="8">
    <source>
        <dbReference type="PROSITE" id="PS51736"/>
    </source>
</evidence>
<dbReference type="PROSITE" id="PS51736">
    <property type="entry name" value="RECOMBINASES_3"/>
    <property type="match status" value="1"/>
</dbReference>
<protein>
    <submittedName>
        <fullName evidence="9">DNA invertase Pin-like site-specific DNA recombinase</fullName>
    </submittedName>
    <submittedName>
        <fullName evidence="10">Recombinase family protein</fullName>
    </submittedName>
</protein>
<dbReference type="AlphaFoldDB" id="A0AA40ZVT5"/>
<proteinExistence type="inferred from homology"/>
<dbReference type="SUPFAM" id="SSF53041">
    <property type="entry name" value="Resolvase-like"/>
    <property type="match status" value="1"/>
</dbReference>
<dbReference type="EMBL" id="JAFHKU010000074">
    <property type="protein sequence ID" value="MBN3556818.1"/>
    <property type="molecule type" value="Genomic_DNA"/>
</dbReference>
<dbReference type="SUPFAM" id="SSF46689">
    <property type="entry name" value="Homeodomain-like"/>
    <property type="match status" value="1"/>
</dbReference>
<evidence type="ECO:0000313" key="12">
    <source>
        <dbReference type="Proteomes" id="UP000704529"/>
    </source>
</evidence>
<dbReference type="Gene3D" id="1.10.10.60">
    <property type="entry name" value="Homeodomain-like"/>
    <property type="match status" value="1"/>
</dbReference>
<accession>A0AA40ZVT5</accession>
<evidence type="ECO:0000313" key="11">
    <source>
        <dbReference type="Proteomes" id="UP000584663"/>
    </source>
</evidence>
<dbReference type="InterPro" id="IPR050639">
    <property type="entry name" value="SSR_resolvase"/>
</dbReference>
<evidence type="ECO:0000256" key="2">
    <source>
        <dbReference type="ARBA" id="ARBA00022908"/>
    </source>
</evidence>
<dbReference type="Proteomes" id="UP000584663">
    <property type="component" value="Unassembled WGS sequence"/>
</dbReference>
<dbReference type="InterPro" id="IPR006120">
    <property type="entry name" value="Resolvase_HTH_dom"/>
</dbReference>
<keyword evidence="11" id="KW-1185">Reference proteome</keyword>
<evidence type="ECO:0000256" key="1">
    <source>
        <dbReference type="ARBA" id="ARBA00009913"/>
    </source>
</evidence>
<name>A0AA40ZVT5_9SPHN</name>
<dbReference type="PANTHER" id="PTHR30461:SF2">
    <property type="entry name" value="SERINE RECOMBINASE PINE-RELATED"/>
    <property type="match status" value="1"/>
</dbReference>
<evidence type="ECO:0000256" key="4">
    <source>
        <dbReference type="ARBA" id="ARBA00023125"/>
    </source>
</evidence>
<dbReference type="Proteomes" id="UP000704529">
    <property type="component" value="Unassembled WGS sequence"/>
</dbReference>
<keyword evidence="4" id="KW-0238">DNA-binding</keyword>
<dbReference type="EMBL" id="JACHNX010000029">
    <property type="protein sequence ID" value="MBB4611435.1"/>
    <property type="molecule type" value="Genomic_DNA"/>
</dbReference>